<name>X6LSC0_RETFI</name>
<protein>
    <recommendedName>
        <fullName evidence="4">Cell division cycle protein 123 homolog</fullName>
    </recommendedName>
</protein>
<evidence type="ECO:0000313" key="3">
    <source>
        <dbReference type="Proteomes" id="UP000023152"/>
    </source>
</evidence>
<dbReference type="PANTHER" id="PTHR15323:SF6">
    <property type="entry name" value="CELL DIVISION CYCLE PROTEIN 123 HOMOLOG"/>
    <property type="match status" value="1"/>
</dbReference>
<sequence length="183" mass="21787">FFCESFSITICQHVILRQWHKLEPGLEFRAFVFKGEMTALCQYNYIGLFEELWTMDPSENEGNKGKAKKVPNHTICDHIFGFWKNNLKDLLAKKYDHYVIDFSMKMSATTDTPEIVVIELNPFEPDTDALMFDWKKDRHQLMYGKLEFRVQKYKFTPNELWRLLPKHKLLVQQALERFSVPSQ</sequence>
<reference evidence="2 3" key="1">
    <citation type="journal article" date="2013" name="Curr. Biol.">
        <title>The Genome of the Foraminiferan Reticulomyxa filosa.</title>
        <authorList>
            <person name="Glockner G."/>
            <person name="Hulsmann N."/>
            <person name="Schleicher M."/>
            <person name="Noegel A.A."/>
            <person name="Eichinger L."/>
            <person name="Gallinger C."/>
            <person name="Pawlowski J."/>
            <person name="Sierra R."/>
            <person name="Euteneuer U."/>
            <person name="Pillet L."/>
            <person name="Moustafa A."/>
            <person name="Platzer M."/>
            <person name="Groth M."/>
            <person name="Szafranski K."/>
            <person name="Schliwa M."/>
        </authorList>
    </citation>
    <scope>NUCLEOTIDE SEQUENCE [LARGE SCALE GENOMIC DNA]</scope>
</reference>
<feature type="non-terminal residue" evidence="2">
    <location>
        <position position="1"/>
    </location>
</feature>
<dbReference type="AlphaFoldDB" id="X6LSC0"/>
<evidence type="ECO:0000256" key="1">
    <source>
        <dbReference type="ARBA" id="ARBA00011047"/>
    </source>
</evidence>
<keyword evidence="3" id="KW-1185">Reference proteome</keyword>
<comment type="caution">
    <text evidence="2">The sequence shown here is derived from an EMBL/GenBank/DDBJ whole genome shotgun (WGS) entry which is preliminary data.</text>
</comment>
<evidence type="ECO:0008006" key="4">
    <source>
        <dbReference type="Google" id="ProtNLM"/>
    </source>
</evidence>
<dbReference type="OrthoDB" id="360540at2759"/>
<dbReference type="PANTHER" id="PTHR15323">
    <property type="entry name" value="D123 PROTEIN"/>
    <property type="match status" value="1"/>
</dbReference>
<dbReference type="EMBL" id="ASPP01030858">
    <property type="protein sequence ID" value="ETO04007.1"/>
    <property type="molecule type" value="Genomic_DNA"/>
</dbReference>
<dbReference type="GO" id="GO:0005737">
    <property type="term" value="C:cytoplasm"/>
    <property type="evidence" value="ECO:0007669"/>
    <property type="project" value="TreeGrafter"/>
</dbReference>
<gene>
    <name evidence="2" type="ORF">RFI_33395</name>
</gene>
<dbReference type="InterPro" id="IPR009772">
    <property type="entry name" value="CDC123"/>
</dbReference>
<accession>X6LSC0</accession>
<evidence type="ECO:0000313" key="2">
    <source>
        <dbReference type="EMBL" id="ETO04007.1"/>
    </source>
</evidence>
<dbReference type="Pfam" id="PF07065">
    <property type="entry name" value="D123"/>
    <property type="match status" value="1"/>
</dbReference>
<dbReference type="Proteomes" id="UP000023152">
    <property type="component" value="Unassembled WGS sequence"/>
</dbReference>
<proteinExistence type="inferred from homology"/>
<organism evidence="2 3">
    <name type="scientific">Reticulomyxa filosa</name>
    <dbReference type="NCBI Taxonomy" id="46433"/>
    <lineage>
        <taxon>Eukaryota</taxon>
        <taxon>Sar</taxon>
        <taxon>Rhizaria</taxon>
        <taxon>Retaria</taxon>
        <taxon>Foraminifera</taxon>
        <taxon>Monothalamids</taxon>
        <taxon>Reticulomyxidae</taxon>
        <taxon>Reticulomyxa</taxon>
    </lineage>
</organism>
<comment type="similarity">
    <text evidence="1">Belongs to the CDC123 family.</text>
</comment>